<dbReference type="STRING" id="1121409.SAMN02745124_04329"/>
<keyword evidence="2" id="KW-1185">Reference proteome</keyword>
<evidence type="ECO:0000313" key="2">
    <source>
        <dbReference type="Proteomes" id="UP000184139"/>
    </source>
</evidence>
<organism evidence="1 2">
    <name type="scientific">Desulfofustis glycolicus DSM 9705</name>
    <dbReference type="NCBI Taxonomy" id="1121409"/>
    <lineage>
        <taxon>Bacteria</taxon>
        <taxon>Pseudomonadati</taxon>
        <taxon>Thermodesulfobacteriota</taxon>
        <taxon>Desulfobulbia</taxon>
        <taxon>Desulfobulbales</taxon>
        <taxon>Desulfocapsaceae</taxon>
        <taxon>Desulfofustis</taxon>
    </lineage>
</organism>
<dbReference type="EMBL" id="FQXS01000050">
    <property type="protein sequence ID" value="SHI14251.1"/>
    <property type="molecule type" value="Genomic_DNA"/>
</dbReference>
<protein>
    <recommendedName>
        <fullName evidence="3">Transposase DDE domain-containing protein</fullName>
    </recommendedName>
</protein>
<reference evidence="1 2" key="1">
    <citation type="submission" date="2016-11" db="EMBL/GenBank/DDBJ databases">
        <authorList>
            <person name="Jaros S."/>
            <person name="Januszkiewicz K."/>
            <person name="Wedrychowicz H."/>
        </authorList>
    </citation>
    <scope>NUCLEOTIDE SEQUENCE [LARGE SCALE GENOMIC DNA]</scope>
    <source>
        <strain evidence="1 2">DSM 9705</strain>
    </source>
</reference>
<dbReference type="Proteomes" id="UP000184139">
    <property type="component" value="Unassembled WGS sequence"/>
</dbReference>
<dbReference type="AlphaFoldDB" id="A0A1M5YQK8"/>
<evidence type="ECO:0000313" key="1">
    <source>
        <dbReference type="EMBL" id="SHI14251.1"/>
    </source>
</evidence>
<accession>A0A1M5YQK8</accession>
<sequence>MWLSGLRWAIEQCFEEIKIELGMDQYEVGKFPDWHHQILTCTLGHYFFWHLKIRLEKTVPVITPSQLRVLLKAILPMRAFDIDMAISLVQWVQVRNH</sequence>
<proteinExistence type="predicted"/>
<gene>
    <name evidence="1" type="ORF">SAMN02745124_04329</name>
</gene>
<name>A0A1M5YQK8_9BACT</name>
<evidence type="ECO:0008006" key="3">
    <source>
        <dbReference type="Google" id="ProtNLM"/>
    </source>
</evidence>